<keyword evidence="2" id="KW-1185">Reference proteome</keyword>
<name>A0ABR1DTK4_NECAM</name>
<comment type="caution">
    <text evidence="1">The sequence shown here is derived from an EMBL/GenBank/DDBJ whole genome shotgun (WGS) entry which is preliminary data.</text>
</comment>
<proteinExistence type="predicted"/>
<reference evidence="1 2" key="1">
    <citation type="submission" date="2023-08" db="EMBL/GenBank/DDBJ databases">
        <title>A Necator americanus chromosomal reference genome.</title>
        <authorList>
            <person name="Ilik V."/>
            <person name="Petrzelkova K.J."/>
            <person name="Pardy F."/>
            <person name="Fuh T."/>
            <person name="Niatou-Singa F.S."/>
            <person name="Gouil Q."/>
            <person name="Baker L."/>
            <person name="Ritchie M.E."/>
            <person name="Jex A.R."/>
            <person name="Gazzola D."/>
            <person name="Li H."/>
            <person name="Toshio Fujiwara R."/>
            <person name="Zhan B."/>
            <person name="Aroian R.V."/>
            <person name="Pafco B."/>
            <person name="Schwarz E.M."/>
        </authorList>
    </citation>
    <scope>NUCLEOTIDE SEQUENCE [LARGE SCALE GENOMIC DNA]</scope>
    <source>
        <strain evidence="1 2">Aroian</strain>
        <tissue evidence="1">Whole animal</tissue>
    </source>
</reference>
<evidence type="ECO:0008006" key="3">
    <source>
        <dbReference type="Google" id="ProtNLM"/>
    </source>
</evidence>
<evidence type="ECO:0000313" key="1">
    <source>
        <dbReference type="EMBL" id="KAK6753767.1"/>
    </source>
</evidence>
<dbReference type="EMBL" id="JAVFWL010000005">
    <property type="protein sequence ID" value="KAK6753767.1"/>
    <property type="molecule type" value="Genomic_DNA"/>
</dbReference>
<accession>A0ABR1DTK4</accession>
<protein>
    <recommendedName>
        <fullName evidence="3">Plastid lipid-associated protein/fibrillin conserved domain-containing protein</fullName>
    </recommendedName>
</protein>
<sequence>MYYSKPSTEPPFWSLQKGSLSLTLTKYIHPSNFANGIRGGKNRAIPIGIRGQGPFPQKKDTVEDMGIIALRLGLGITKRILEISENTLHHGMIMRLLFVFLSSFPPSLTSDPVEGLLRNVLLSIRGVGEKVLSSIPIPNSNDFMSGPSAAFSMDDKSTYAVKSFGEFLNTCPASLPVPLLSGSWHVTYVNRKWMQTILADLDEVIDLLASGQRLPVRKSLGSIFSRDLQISCLKMEFLNDNAASRFEISYLKNGRRMSLIGDVLRDVDKSLQFSFGPSLNTKMIVAYSTDHPSPSPFDVLVISQIDFFPKCENHLVLQRTRGSSRILEILNAMGANFPSNPLVEIYCEQIPDANNAIIQPMNPPIIKPKSSNIIN</sequence>
<evidence type="ECO:0000313" key="2">
    <source>
        <dbReference type="Proteomes" id="UP001303046"/>
    </source>
</evidence>
<dbReference type="Proteomes" id="UP001303046">
    <property type="component" value="Unassembled WGS sequence"/>
</dbReference>
<gene>
    <name evidence="1" type="primary">Necator_chrV.g17803</name>
    <name evidence="1" type="ORF">RB195_013013</name>
</gene>
<organism evidence="1 2">
    <name type="scientific">Necator americanus</name>
    <name type="common">Human hookworm</name>
    <dbReference type="NCBI Taxonomy" id="51031"/>
    <lineage>
        <taxon>Eukaryota</taxon>
        <taxon>Metazoa</taxon>
        <taxon>Ecdysozoa</taxon>
        <taxon>Nematoda</taxon>
        <taxon>Chromadorea</taxon>
        <taxon>Rhabditida</taxon>
        <taxon>Rhabditina</taxon>
        <taxon>Rhabditomorpha</taxon>
        <taxon>Strongyloidea</taxon>
        <taxon>Ancylostomatidae</taxon>
        <taxon>Bunostominae</taxon>
        <taxon>Necator</taxon>
    </lineage>
</organism>